<dbReference type="InterPro" id="IPR022045">
    <property type="entry name" value="TcdB_toxin_mid/N"/>
</dbReference>
<dbReference type="RefSeq" id="WP_305450053.1">
    <property type="nucleotide sequence ID" value="NZ_JAUYVO010000001.1"/>
</dbReference>
<feature type="domain" description="Insecticide toxin TcdB middle/C-terminal" evidence="5">
    <location>
        <begin position="944"/>
        <end position="1084"/>
    </location>
</feature>
<dbReference type="Pfam" id="PF12255">
    <property type="entry name" value="TcdB_toxin_midC"/>
    <property type="match status" value="1"/>
</dbReference>
<accession>A0ABT9EQC5</accession>
<dbReference type="EMBL" id="JAUYVO010000001">
    <property type="protein sequence ID" value="MDP2521269.1"/>
    <property type="molecule type" value="Genomic_DNA"/>
</dbReference>
<keyword evidence="2" id="KW-0964">Secreted</keyword>
<organism evidence="7 8">
    <name type="scientific">Neptunomonas phycophila</name>
    <dbReference type="NCBI Taxonomy" id="1572645"/>
    <lineage>
        <taxon>Bacteria</taxon>
        <taxon>Pseudomonadati</taxon>
        <taxon>Pseudomonadota</taxon>
        <taxon>Gammaproteobacteria</taxon>
        <taxon>Oceanospirillales</taxon>
        <taxon>Oceanospirillaceae</taxon>
        <taxon>Neptunomonas</taxon>
    </lineage>
</organism>
<sequence>MKENAFRGSPIPQDQAGINSRSSSSSESAVSKGIEIPSIALPKGGGAINGIGEKFASNPVTGTGSFSIPIAASTGRSGFGPQLSLAYDSGAGNGCFGLGWNLSLPSISRKTDKGLPRYLAGSEADIFILSGAEDLVPALKEEGSNWVEVSLNRTLNNQEYKITRYRPRIEGLFALIEFWVNQGIPEDCFWRSISKDNITTWYGKTEESRIADPANPNKIFSWLICQSYDAKGNVIEYEYKSENSIGVDAFLPHERHRTEQSRTANRYIKRIKYGNHTPYLPVLEPDVPINQPSEKWFFELVFDYGEHDEATPTPEEINPWPARLDAFSNYRSGFELRHYRLCKRILMFHHFDGADIEAEEGTGANYLVRSTDITYETNTETNQTYSQISAIAHTRWRKKSNGEYAQRALPPVTFNYSEAVVGDTVQTLSPDNLENLPQGVDGGIYRWVDLNGEGLSGVLTEQAGAWFYKANESTVTGSRVTNENGTVENTFSAQLGQTQTVARMPAGGLGGGTKQLMDIDGNGQLDLVQLSTSTGGFFERNPNSTWEIFLPFKQLPNINWQDPNLKFFDLTGDGHADAVITEADVITWYPSLAKEGFDASSSHHTATHEDDGPRVLFADAKETIFQSGFSGDGLTDIVRIRNGEVCYWPNLGYGKFGKKIIMGNAPWFDTDDQFSPQRIRLTDVDGSGTIDIIYLGGQQASIYFNQSGNTWSAAQVISGYPRVDNLSTVSAVDLLGNGTACLVWSSPLPNAQGTQIRYIELMAKGKPHLLINTNNNLGAETHIQYLPSTYFYLKDKQAGKPWVTRLPFPVHVVEQVIVTDKWRKTRFASSYSYHHGYFDGIEREFRGFGRVEQVDTESYGTFEAANTNSPYISDDTLYQPPVKTITWFHTGAAIDRDKIISQYEQEYFPNNVASGVIASDYQENIFPGPKLSNLMLNSDEWLEAMRACKGMPLRQEVYELDVTSLEDNQHVPVKLFTAAYHNCEIKRIQPKGKHKHAVFFVTESEAITYNYELDLTAVNVSPDPRIAHSFNTNIDEYGNVLQAVAVVYPRLHNYEDNGLDSRTVSLINEVQSQPHIAYSENHFTDAVLPPDTLAPPNRVTNGEFDNYHLPLPSEVKSYELTGLSVQLGNQYFTLQQLQALQLSTQYQAAGTVVQELNYEQIADGYSLQKRTVEWSRVLYFNQNLQTPLGLGELNALALPYETYTLALTDTLIDAVLGDKITPTIRTDLRDEQKSGYLSTEELYGSFPDLAGTNQYWIRSGIAGFANDAADHFYLPEAYTDAFGHTTTLEYDPRDIYIQSSSAPAVETAHGPVINTTRVIQFNYRMLAPEITEDINANRSAVVFDTLGFPVAAAVLGKGDEGDHLNDFNGTAGDALLDIDVNQGIQFFTEEIFNTETAVRLLANASTRTVYDFGETRDSEGNVIRYAQRPAAAATIVREQHVASLPTGAMSPIQVAFQYSDAGSNVLVTKSQAEPEENDDALRWIANGKTVLNNKGKPVKQYEPYFSINADGTPNHRFEEPQAIGVTPIIYYDSAGRVVRTDMPDGTYSRAEFSSWHVKSYDQNDTVLEEGNAWYQRMKAGNLDEQRAADIAAKHADTPASVYLDSLGREVIAVAHNRTPDLSAPQPDLLDRPWLDEKHITYTKLDTEGKPLWLEDARQNLVMRYTVAASAGADPTVDYAPAYDVAGNLLFQHSMDAGDRWLINDASGQPFYAWDINERTSASDNQTPSTTTFENRIYRTQYDALRRPTQNDLQITNDWQINNGDWQSVERIVYGESLADATDAQARNLRGQVIQHYDQSGVITTEHIDFKGNLLQATRKLTNAIKAEVIDWPPAPDDRLFEPDTFTQNTQYDALNRMVQQQNWHLERPTVTSYTPPTYLPEYNQRGVLKSEALIVNEGLTGNSITTQAIRNIVYDVKGQRQQLVLGNGTVTDYEYDDETYRLTKLTITKDSDVFQDLHYTYDAVGNITNIRDDAQQINYFRNSVVKPEFNYVYDALYRLVEAKGREHATFNTQRDNISNSNSIVIPSDDALQNYTETYHYDAVGNILNFKHQGASASAPGWNRFYQYANSSNRLLATSKPGNRIADLAHYADTASTSLSVPYRYDTHGSMLNLERTSKTFDMHWDYRDMIHHVNLGGGGNVFYNYDSQKQRTRKRIEKNNGNIIEERFYLGGMELYRRTDRNNTILEEIETYHLFATDDRVLIVENVLTTNNTNLDAGVLFRYQYSNHLGSVGLELNSAAEVISYEEYHPYGTTAYSAKNANIKAVAKRYKYTGMERDEETGLSYHTARYYLPWLGRWGSSDPIGVEGGGNVYQYCVSSPCGRIDSSGTQPTETLVAQFGDIERYVDQLKAIRDANDTRLSEHEHIRARINDYLNTLDPVNGVSPVTHAVYQRMHTLTIPRDMAVIKTRMDMQIRGRLRAAIAAGDEISDAALIQIRWDVSVEASVQRMLQARDEAIAARNAAGQSLDGLNAITEQRILTAVALQINDLHVANDHTDIRGRSQTRQRNPIADATDTEVDEAVESGAARYADPPSTQRPSIVSRGLRVAGPLLAALGVIPGAIAEANESERFALRRGRGRLNASVVGAITFGSTLFAGVGDEVLAVGETAAAGFPFAQAESGESHGSGVLQHATGRLVRGLMSLLYDSGL</sequence>
<dbReference type="Pfam" id="PF03534">
    <property type="entry name" value="SpvB"/>
    <property type="match status" value="1"/>
</dbReference>
<dbReference type="Proteomes" id="UP001177341">
    <property type="component" value="Unassembled WGS sequence"/>
</dbReference>
<evidence type="ECO:0000259" key="5">
    <source>
        <dbReference type="Pfam" id="PF12255"/>
    </source>
</evidence>
<dbReference type="PANTHER" id="PTHR32305:SF15">
    <property type="entry name" value="PROTEIN RHSA-RELATED"/>
    <property type="match status" value="1"/>
</dbReference>
<protein>
    <submittedName>
        <fullName evidence="7">SpvB/TcaC N-terminal domain-containing protein</fullName>
    </submittedName>
</protein>
<dbReference type="NCBIfam" id="TIGR03696">
    <property type="entry name" value="Rhs_assc_core"/>
    <property type="match status" value="1"/>
</dbReference>
<comment type="caution">
    <text evidence="7">The sequence shown here is derived from an EMBL/GenBank/DDBJ whole genome shotgun (WGS) entry which is preliminary data.</text>
</comment>
<dbReference type="Gene3D" id="2.180.10.10">
    <property type="entry name" value="RHS repeat-associated core"/>
    <property type="match status" value="1"/>
</dbReference>
<name>A0ABT9EQC5_9GAMM</name>
<evidence type="ECO:0000256" key="2">
    <source>
        <dbReference type="ARBA" id="ARBA00022525"/>
    </source>
</evidence>
<evidence type="ECO:0000256" key="1">
    <source>
        <dbReference type="ARBA" id="ARBA00004613"/>
    </source>
</evidence>
<evidence type="ECO:0000313" key="7">
    <source>
        <dbReference type="EMBL" id="MDP2521269.1"/>
    </source>
</evidence>
<feature type="region of interest" description="Disordered" evidence="4">
    <location>
        <begin position="1"/>
        <end position="28"/>
    </location>
</feature>
<dbReference type="PANTHER" id="PTHR32305">
    <property type="match status" value="1"/>
</dbReference>
<evidence type="ECO:0000256" key="3">
    <source>
        <dbReference type="ARBA" id="ARBA00023026"/>
    </source>
</evidence>
<dbReference type="InterPro" id="IPR022044">
    <property type="entry name" value="TcdB_toxin_mid/C"/>
</dbReference>
<feature type="domain" description="Insecticide toxin TcdB middle/N-terminal" evidence="6">
    <location>
        <begin position="727"/>
        <end position="859"/>
    </location>
</feature>
<keyword evidence="3" id="KW-0843">Virulence</keyword>
<gene>
    <name evidence="7" type="ORF">Q8W30_01695</name>
</gene>
<reference evidence="7" key="1">
    <citation type="submission" date="2023-07" db="EMBL/GenBank/DDBJ databases">
        <title>Genome content predicts the carbon catabolic preferences of heterotrophic bacteria.</title>
        <authorList>
            <person name="Gralka M."/>
        </authorList>
    </citation>
    <scope>NUCLEOTIDE SEQUENCE</scope>
    <source>
        <strain evidence="7">5G01</strain>
    </source>
</reference>
<proteinExistence type="predicted"/>
<dbReference type="Pfam" id="PF12256">
    <property type="entry name" value="TcdB_toxin_midN"/>
    <property type="match status" value="1"/>
</dbReference>
<dbReference type="InterPro" id="IPR022385">
    <property type="entry name" value="Rhs_assc_core"/>
</dbReference>
<dbReference type="PRINTS" id="PR01341">
    <property type="entry name" value="SALSPVBPROT"/>
</dbReference>
<evidence type="ECO:0000313" key="8">
    <source>
        <dbReference type="Proteomes" id="UP001177341"/>
    </source>
</evidence>
<keyword evidence="8" id="KW-1185">Reference proteome</keyword>
<evidence type="ECO:0000259" key="6">
    <source>
        <dbReference type="Pfam" id="PF12256"/>
    </source>
</evidence>
<evidence type="ECO:0000256" key="4">
    <source>
        <dbReference type="SAM" id="MobiDB-lite"/>
    </source>
</evidence>
<dbReference type="InterPro" id="IPR050708">
    <property type="entry name" value="T6SS_VgrG/RHS"/>
</dbReference>
<comment type="subcellular location">
    <subcellularLocation>
        <location evidence="1">Secreted</location>
    </subcellularLocation>
</comment>
<dbReference type="InterPro" id="IPR003284">
    <property type="entry name" value="Sal_SpvB"/>
</dbReference>
<dbReference type="InterPro" id="IPR028994">
    <property type="entry name" value="Integrin_alpha_N"/>
</dbReference>
<dbReference type="SUPFAM" id="SSF69318">
    <property type="entry name" value="Integrin alpha N-terminal domain"/>
    <property type="match status" value="1"/>
</dbReference>